<evidence type="ECO:0000259" key="3">
    <source>
        <dbReference type="PROSITE" id="PS50908"/>
    </source>
</evidence>
<evidence type="ECO:0000256" key="2">
    <source>
        <dbReference type="SAM" id="MobiDB-lite"/>
    </source>
</evidence>
<dbReference type="AlphaFoldDB" id="A0A830HDR0"/>
<evidence type="ECO:0000313" key="4">
    <source>
        <dbReference type="EMBL" id="GHP05194.1"/>
    </source>
</evidence>
<accession>A0A830HDR0</accession>
<dbReference type="Gene3D" id="3.10.110.10">
    <property type="entry name" value="Ubiquitin Conjugating Enzyme"/>
    <property type="match status" value="1"/>
</dbReference>
<keyword evidence="5" id="KW-1185">Reference proteome</keyword>
<organism evidence="4 5">
    <name type="scientific">Pycnococcus provasolii</name>
    <dbReference type="NCBI Taxonomy" id="41880"/>
    <lineage>
        <taxon>Eukaryota</taxon>
        <taxon>Viridiplantae</taxon>
        <taxon>Chlorophyta</taxon>
        <taxon>Pseudoscourfieldiophyceae</taxon>
        <taxon>Pseudoscourfieldiales</taxon>
        <taxon>Pycnococcaceae</taxon>
        <taxon>Pycnococcus</taxon>
    </lineage>
</organism>
<protein>
    <recommendedName>
        <fullName evidence="3">RWD domain-containing protein</fullName>
    </recommendedName>
</protein>
<dbReference type="PANTHER" id="PTHR12292">
    <property type="entry name" value="RWD DOMAIN-CONTAINING PROTEIN"/>
    <property type="match status" value="1"/>
</dbReference>
<dbReference type="Pfam" id="PF05773">
    <property type="entry name" value="RWD"/>
    <property type="match status" value="1"/>
</dbReference>
<gene>
    <name evidence="4" type="ORF">PPROV_000394600</name>
</gene>
<dbReference type="InterPro" id="IPR016135">
    <property type="entry name" value="UBQ-conjugating_enzyme/RWD"/>
</dbReference>
<dbReference type="SUPFAM" id="SSF54495">
    <property type="entry name" value="UBC-like"/>
    <property type="match status" value="1"/>
</dbReference>
<keyword evidence="1" id="KW-0175">Coiled coil</keyword>
<dbReference type="Proteomes" id="UP000660262">
    <property type="component" value="Unassembled WGS sequence"/>
</dbReference>
<sequence>MSGDDHQQYLDDQSDEIEALQAIFMDEQFQILDVDTLETTTAQRLKLHNAADDAAAAAYRITVVPEEPDEEPPEIPQRLGLLFAYPPTYPDVPPLIVCQSEQGISKTDLANIETHLHDEALANVGMAMMFTLANAAKDWLREHANLDVGEMEDEAARKKKELAEEERLAKARRAAGIEVTKETFEDWHTRFEAERALAKALAPDAAERAERAKRMTGRTYFEKRRGEAVEAELEDDEEDFDLDDLDDEDDLLDDLEALVEEEGVSTPASS</sequence>
<proteinExistence type="predicted"/>
<feature type="region of interest" description="Disordered" evidence="2">
    <location>
        <begin position="225"/>
        <end position="247"/>
    </location>
</feature>
<dbReference type="PROSITE" id="PS50908">
    <property type="entry name" value="RWD"/>
    <property type="match status" value="1"/>
</dbReference>
<dbReference type="SMART" id="SM00591">
    <property type="entry name" value="RWD"/>
    <property type="match status" value="1"/>
</dbReference>
<feature type="domain" description="RWD" evidence="3">
    <location>
        <begin position="15"/>
        <end position="143"/>
    </location>
</feature>
<evidence type="ECO:0000313" key="5">
    <source>
        <dbReference type="Proteomes" id="UP000660262"/>
    </source>
</evidence>
<dbReference type="EMBL" id="BNJQ01000009">
    <property type="protein sequence ID" value="GHP05194.1"/>
    <property type="molecule type" value="Genomic_DNA"/>
</dbReference>
<dbReference type="CDD" id="cd23823">
    <property type="entry name" value="RWD_GCN2"/>
    <property type="match status" value="1"/>
</dbReference>
<feature type="compositionally biased region" description="Acidic residues" evidence="2">
    <location>
        <begin position="229"/>
        <end position="247"/>
    </location>
</feature>
<comment type="caution">
    <text evidence="4">The sequence shown here is derived from an EMBL/GenBank/DDBJ whole genome shotgun (WGS) entry which is preliminary data.</text>
</comment>
<dbReference type="OrthoDB" id="277175at2759"/>
<name>A0A830HDR0_9CHLO</name>
<feature type="coiled-coil region" evidence="1">
    <location>
        <begin position="141"/>
        <end position="168"/>
    </location>
</feature>
<dbReference type="InterPro" id="IPR006575">
    <property type="entry name" value="RWD_dom"/>
</dbReference>
<reference evidence="4" key="1">
    <citation type="submission" date="2020-10" db="EMBL/GenBank/DDBJ databases">
        <title>Unveiling of a novel bifunctional photoreceptor, Dualchrome1, isolated from a cosmopolitan green alga.</title>
        <authorList>
            <person name="Suzuki S."/>
            <person name="Kawachi M."/>
        </authorList>
    </citation>
    <scope>NUCLEOTIDE SEQUENCE</scope>
    <source>
        <strain evidence="4">NIES 2893</strain>
    </source>
</reference>
<evidence type="ECO:0000256" key="1">
    <source>
        <dbReference type="SAM" id="Coils"/>
    </source>
</evidence>
<dbReference type="InterPro" id="IPR040213">
    <property type="entry name" value="GIR2-like"/>
</dbReference>